<dbReference type="InterPro" id="IPR018490">
    <property type="entry name" value="cNMP-bd_dom_sf"/>
</dbReference>
<name>A0AAU9KK12_9CILI</name>
<feature type="domain" description="Cyclic nucleotide-binding" evidence="1">
    <location>
        <begin position="338"/>
        <end position="461"/>
    </location>
</feature>
<dbReference type="Gene3D" id="2.60.120.10">
    <property type="entry name" value="Jelly Rolls"/>
    <property type="match status" value="2"/>
</dbReference>
<dbReference type="InterPro" id="IPR000595">
    <property type="entry name" value="cNMP-bd_dom"/>
</dbReference>
<dbReference type="EMBL" id="CAJZBQ010000057">
    <property type="protein sequence ID" value="CAG9333700.1"/>
    <property type="molecule type" value="Genomic_DNA"/>
</dbReference>
<dbReference type="SMART" id="SM00100">
    <property type="entry name" value="cNMP"/>
    <property type="match status" value="2"/>
</dbReference>
<keyword evidence="3" id="KW-1185">Reference proteome</keyword>
<dbReference type="Proteomes" id="UP001162131">
    <property type="component" value="Unassembled WGS sequence"/>
</dbReference>
<sequence length="578" mass="67108">MESIPPMFLSQMSLYKTSDNIPSRAYTSHTETRNKRIKPFSAEQRNRKISQELKRATQDRLLKEIARPKILIENITIDKPKHPSFYIEKARKDFETKSVNHSKVPSISTDRSKIFGPPLSREIAKTHTHCNSFSESNLVNCQAILFESQYRPKTSKAAQNTQNSCYPNWLVARNDFQSAYRKMSDYKNSDLEHIVSLHPSQRADDEKAALQAWISSTKFFGKLPKSVVYETCDKLFKENYQEGEWIFHKGDEADSMFIIFSGKVGIYLEDGSNIGIKSTKDAIGETALDTEMPRSAGVKAEEPTVIFKLKKTDYDSVILGIKKLEKHDNTKFLLSIRYFENWSFLKAQRLSNFLILKHYETDELLYDRGDPSNILYIIKEGKVEIQAFIDVEQKNCWPTGSQKWKIRQIKRKYIVTLNTLTYGQFFGEAELIEDYPRQTRAIAKEPTSCLIINRTEFFEVFSLKDIEHFTEMGGIYIPSNEKLQEKILKEINDRHQNEKALLDALKIDYSSVKGRDTSEKSRRLKGWLDNYKSRKTNEMKMFKQKVVKEVKKNIEIGSYSVLDGQPKEKDKKPVEFSI</sequence>
<dbReference type="PANTHER" id="PTHR23011">
    <property type="entry name" value="CYCLIC NUCLEOTIDE-BINDING DOMAIN CONTAINING PROTEIN"/>
    <property type="match status" value="1"/>
</dbReference>
<dbReference type="InterPro" id="IPR018488">
    <property type="entry name" value="cNMP-bd_CS"/>
</dbReference>
<gene>
    <name evidence="2" type="ORF">BSTOLATCC_MIC59516</name>
</gene>
<evidence type="ECO:0000259" key="1">
    <source>
        <dbReference type="PROSITE" id="PS50042"/>
    </source>
</evidence>
<proteinExistence type="predicted"/>
<dbReference type="Pfam" id="PF00027">
    <property type="entry name" value="cNMP_binding"/>
    <property type="match status" value="2"/>
</dbReference>
<organism evidence="2 3">
    <name type="scientific">Blepharisma stoltei</name>
    <dbReference type="NCBI Taxonomy" id="1481888"/>
    <lineage>
        <taxon>Eukaryota</taxon>
        <taxon>Sar</taxon>
        <taxon>Alveolata</taxon>
        <taxon>Ciliophora</taxon>
        <taxon>Postciliodesmatophora</taxon>
        <taxon>Heterotrichea</taxon>
        <taxon>Heterotrichida</taxon>
        <taxon>Blepharismidae</taxon>
        <taxon>Blepharisma</taxon>
    </lineage>
</organism>
<comment type="caution">
    <text evidence="2">The sequence shown here is derived from an EMBL/GenBank/DDBJ whole genome shotgun (WGS) entry which is preliminary data.</text>
</comment>
<accession>A0AAU9KK12</accession>
<evidence type="ECO:0000313" key="3">
    <source>
        <dbReference type="Proteomes" id="UP001162131"/>
    </source>
</evidence>
<feature type="domain" description="Cyclic nucleotide-binding" evidence="1">
    <location>
        <begin position="219"/>
        <end position="335"/>
    </location>
</feature>
<dbReference type="SUPFAM" id="SSF51206">
    <property type="entry name" value="cAMP-binding domain-like"/>
    <property type="match status" value="2"/>
</dbReference>
<dbReference type="CDD" id="cd00038">
    <property type="entry name" value="CAP_ED"/>
    <property type="match status" value="2"/>
</dbReference>
<protein>
    <recommendedName>
        <fullName evidence="1">Cyclic nucleotide-binding domain-containing protein</fullName>
    </recommendedName>
</protein>
<reference evidence="2" key="1">
    <citation type="submission" date="2021-09" db="EMBL/GenBank/DDBJ databases">
        <authorList>
            <consortium name="AG Swart"/>
            <person name="Singh M."/>
            <person name="Singh A."/>
            <person name="Seah K."/>
            <person name="Emmerich C."/>
        </authorList>
    </citation>
    <scope>NUCLEOTIDE SEQUENCE</scope>
    <source>
        <strain evidence="2">ATCC30299</strain>
    </source>
</reference>
<dbReference type="PROSITE" id="PS50042">
    <property type="entry name" value="CNMP_BINDING_3"/>
    <property type="match status" value="2"/>
</dbReference>
<dbReference type="PROSITE" id="PS00889">
    <property type="entry name" value="CNMP_BINDING_2"/>
    <property type="match status" value="1"/>
</dbReference>
<dbReference type="PANTHER" id="PTHR23011:SF28">
    <property type="entry name" value="CYCLIC NUCLEOTIDE-BINDING DOMAIN CONTAINING PROTEIN"/>
    <property type="match status" value="1"/>
</dbReference>
<dbReference type="InterPro" id="IPR014710">
    <property type="entry name" value="RmlC-like_jellyroll"/>
</dbReference>
<evidence type="ECO:0000313" key="2">
    <source>
        <dbReference type="EMBL" id="CAG9333700.1"/>
    </source>
</evidence>
<dbReference type="AlphaFoldDB" id="A0AAU9KK12"/>